<keyword evidence="11" id="KW-1185">Reference proteome</keyword>
<dbReference type="PANTHER" id="PTHR30221">
    <property type="entry name" value="SMALL-CONDUCTANCE MECHANOSENSITIVE CHANNEL"/>
    <property type="match status" value="1"/>
</dbReference>
<feature type="domain" description="Mechanosensitive ion channel MscS C-terminal" evidence="9">
    <location>
        <begin position="187"/>
        <end position="272"/>
    </location>
</feature>
<dbReference type="Gene3D" id="2.30.30.60">
    <property type="match status" value="1"/>
</dbReference>
<evidence type="ECO:0000256" key="3">
    <source>
        <dbReference type="ARBA" id="ARBA00022475"/>
    </source>
</evidence>
<organism evidence="10 11">
    <name type="scientific">Desulfoferula mesophila</name>
    <dbReference type="NCBI Taxonomy" id="3058419"/>
    <lineage>
        <taxon>Bacteria</taxon>
        <taxon>Pseudomonadati</taxon>
        <taxon>Thermodesulfobacteriota</taxon>
        <taxon>Desulfarculia</taxon>
        <taxon>Desulfarculales</taxon>
        <taxon>Desulfarculaceae</taxon>
        <taxon>Desulfoferula</taxon>
    </lineage>
</organism>
<dbReference type="EMBL" id="AP028679">
    <property type="protein sequence ID" value="BEQ14317.1"/>
    <property type="molecule type" value="Genomic_DNA"/>
</dbReference>
<reference evidence="11" key="1">
    <citation type="journal article" date="2023" name="Arch. Microbiol.">
        <title>Desulfoferula mesophilus gen. nov. sp. nov., a mesophilic sulfate-reducing bacterium isolated from a brackish lake sediment.</title>
        <authorList>
            <person name="Watanabe T."/>
            <person name="Yabe T."/>
            <person name="Tsuji J.M."/>
            <person name="Fukui M."/>
        </authorList>
    </citation>
    <scope>NUCLEOTIDE SEQUENCE [LARGE SCALE GENOMIC DNA]</scope>
    <source>
        <strain evidence="11">12FAK</strain>
    </source>
</reference>
<dbReference type="GO" id="GO:0008381">
    <property type="term" value="F:mechanosensitive monoatomic ion channel activity"/>
    <property type="evidence" value="ECO:0007669"/>
    <property type="project" value="InterPro"/>
</dbReference>
<dbReference type="Proteomes" id="UP001366166">
    <property type="component" value="Chromosome"/>
</dbReference>
<feature type="transmembrane region" description="Helical" evidence="7">
    <location>
        <begin position="60"/>
        <end position="83"/>
    </location>
</feature>
<keyword evidence="6 7" id="KW-0472">Membrane</keyword>
<dbReference type="InterPro" id="IPR011066">
    <property type="entry name" value="MscS_channel_C_sf"/>
</dbReference>
<dbReference type="Gene3D" id="1.10.287.1260">
    <property type="match status" value="1"/>
</dbReference>
<name>A0AAU9ECR1_9BACT</name>
<evidence type="ECO:0000256" key="7">
    <source>
        <dbReference type="SAM" id="Phobius"/>
    </source>
</evidence>
<dbReference type="KEGG" id="dmp:FAK_13830"/>
<dbReference type="Pfam" id="PF00924">
    <property type="entry name" value="MS_channel_2nd"/>
    <property type="match status" value="1"/>
</dbReference>
<keyword evidence="4 7" id="KW-0812">Transmembrane</keyword>
<accession>A0AAU9ECR1</accession>
<dbReference type="InterPro" id="IPR049278">
    <property type="entry name" value="MS_channel_C"/>
</dbReference>
<evidence type="ECO:0000256" key="2">
    <source>
        <dbReference type="ARBA" id="ARBA00008017"/>
    </source>
</evidence>
<dbReference type="Gene3D" id="3.30.70.100">
    <property type="match status" value="1"/>
</dbReference>
<evidence type="ECO:0000256" key="4">
    <source>
        <dbReference type="ARBA" id="ARBA00022692"/>
    </source>
</evidence>
<dbReference type="Pfam" id="PF21082">
    <property type="entry name" value="MS_channel_3rd"/>
    <property type="match status" value="1"/>
</dbReference>
<comment type="subcellular location">
    <subcellularLocation>
        <location evidence="1">Cell membrane</location>
        <topology evidence="1">Multi-pass membrane protein</topology>
    </subcellularLocation>
</comment>
<dbReference type="RefSeq" id="WP_338606032.1">
    <property type="nucleotide sequence ID" value="NZ_AP028679.1"/>
</dbReference>
<evidence type="ECO:0000259" key="8">
    <source>
        <dbReference type="Pfam" id="PF00924"/>
    </source>
</evidence>
<feature type="domain" description="Mechanosensitive ion channel MscS" evidence="8">
    <location>
        <begin position="112"/>
        <end position="177"/>
    </location>
</feature>
<dbReference type="InterPro" id="IPR045275">
    <property type="entry name" value="MscS_archaea/bacteria_type"/>
</dbReference>
<dbReference type="PANTHER" id="PTHR30221:SF1">
    <property type="entry name" value="SMALL-CONDUCTANCE MECHANOSENSITIVE CHANNEL"/>
    <property type="match status" value="1"/>
</dbReference>
<protein>
    <submittedName>
        <fullName evidence="10">Mechanosensitive ion channel protein MscS</fullName>
    </submittedName>
</protein>
<dbReference type="AlphaFoldDB" id="A0AAU9ECR1"/>
<sequence length="301" mass="34113">MDWSWLEIKNLLDPSHWLGMIVLAVVLWFAAWVVSRLLGKLLGRSNWVMGHLGRRVDPTIIAYTRRLKTVIVYLGALLLYASLVPQLRGLLSTLVAGAGITALVVGFAAKGTLANLMAGFSLAIYRPIRIGDKVTLQDEYGTIEDITLRHTIVRTWENKRLIIPNEKIDSMSLVNHTIIDPKVLFRLELGVSYDTSIDLARRLILEEADKCPHRMPDDKAPEEPWVRVISHGDFSIGLRLYMWCPNVDEFWSARWWILEMVKKRFDAEGVEIPFPYRTLVYKKDLPPPRPGDGGEGGEKAG</sequence>
<dbReference type="InterPro" id="IPR006685">
    <property type="entry name" value="MscS_channel_2nd"/>
</dbReference>
<evidence type="ECO:0000256" key="5">
    <source>
        <dbReference type="ARBA" id="ARBA00022989"/>
    </source>
</evidence>
<gene>
    <name evidence="10" type="ORF">FAK_13830</name>
</gene>
<proteinExistence type="inferred from homology"/>
<evidence type="ECO:0000256" key="6">
    <source>
        <dbReference type="ARBA" id="ARBA00023136"/>
    </source>
</evidence>
<comment type="similarity">
    <text evidence="2">Belongs to the MscS (TC 1.A.23) family.</text>
</comment>
<evidence type="ECO:0000259" key="9">
    <source>
        <dbReference type="Pfam" id="PF21082"/>
    </source>
</evidence>
<evidence type="ECO:0000313" key="10">
    <source>
        <dbReference type="EMBL" id="BEQ14317.1"/>
    </source>
</evidence>
<dbReference type="SUPFAM" id="SSF82689">
    <property type="entry name" value="Mechanosensitive channel protein MscS (YggB), C-terminal domain"/>
    <property type="match status" value="1"/>
</dbReference>
<dbReference type="InterPro" id="IPR023408">
    <property type="entry name" value="MscS_beta-dom_sf"/>
</dbReference>
<feature type="transmembrane region" description="Helical" evidence="7">
    <location>
        <begin position="20"/>
        <end position="39"/>
    </location>
</feature>
<evidence type="ECO:0000313" key="11">
    <source>
        <dbReference type="Proteomes" id="UP001366166"/>
    </source>
</evidence>
<dbReference type="InterPro" id="IPR010920">
    <property type="entry name" value="LSM_dom_sf"/>
</dbReference>
<dbReference type="GO" id="GO:0005886">
    <property type="term" value="C:plasma membrane"/>
    <property type="evidence" value="ECO:0007669"/>
    <property type="project" value="UniProtKB-SubCell"/>
</dbReference>
<keyword evidence="5 7" id="KW-1133">Transmembrane helix</keyword>
<keyword evidence="3" id="KW-1003">Cell membrane</keyword>
<evidence type="ECO:0000256" key="1">
    <source>
        <dbReference type="ARBA" id="ARBA00004651"/>
    </source>
</evidence>
<dbReference type="SUPFAM" id="SSF50182">
    <property type="entry name" value="Sm-like ribonucleoproteins"/>
    <property type="match status" value="1"/>
</dbReference>